<dbReference type="InterPro" id="IPR002048">
    <property type="entry name" value="EF_hand_dom"/>
</dbReference>
<dbReference type="EMBL" id="KV892147">
    <property type="protein sequence ID" value="OON21404.1"/>
    <property type="molecule type" value="Genomic_DNA"/>
</dbReference>
<dbReference type="PROSITE" id="PS50222">
    <property type="entry name" value="EF_HAND_2"/>
    <property type="match status" value="1"/>
</dbReference>
<dbReference type="Pfam" id="PF01221">
    <property type="entry name" value="Dynein_light"/>
    <property type="match status" value="1"/>
</dbReference>
<dbReference type="InterPro" id="IPR011992">
    <property type="entry name" value="EF-hand-dom_pair"/>
</dbReference>
<dbReference type="AlphaFoldDB" id="A0A1S8X3U3"/>
<keyword evidence="3" id="KW-1185">Reference proteome</keyword>
<dbReference type="InterPro" id="IPR001372">
    <property type="entry name" value="Dynein_light_chain_typ-1/2"/>
</dbReference>
<dbReference type="SMART" id="SM01375">
    <property type="entry name" value="Dynein_light"/>
    <property type="match status" value="1"/>
</dbReference>
<dbReference type="GO" id="GO:0030286">
    <property type="term" value="C:dynein complex"/>
    <property type="evidence" value="ECO:0007669"/>
    <property type="project" value="InterPro"/>
</dbReference>
<proteinExistence type="predicted"/>
<dbReference type="InterPro" id="IPR037177">
    <property type="entry name" value="DLC_sf"/>
</dbReference>
<evidence type="ECO:0000313" key="2">
    <source>
        <dbReference type="EMBL" id="OON21404.1"/>
    </source>
</evidence>
<protein>
    <recommendedName>
        <fullName evidence="1">EF-hand domain-containing protein</fullName>
    </recommendedName>
</protein>
<evidence type="ECO:0000313" key="3">
    <source>
        <dbReference type="Proteomes" id="UP000243686"/>
    </source>
</evidence>
<dbReference type="SUPFAM" id="SSF54648">
    <property type="entry name" value="DLC"/>
    <property type="match status" value="1"/>
</dbReference>
<accession>A0A1S8X3U3</accession>
<dbReference type="Gene3D" id="3.30.740.10">
    <property type="entry name" value="Protein Inhibitor Of Neuronal Nitric Oxide Synthase"/>
    <property type="match status" value="1"/>
</dbReference>
<organism evidence="2 3">
    <name type="scientific">Opisthorchis viverrini</name>
    <name type="common">Southeast Asian liver fluke</name>
    <dbReference type="NCBI Taxonomy" id="6198"/>
    <lineage>
        <taxon>Eukaryota</taxon>
        <taxon>Metazoa</taxon>
        <taxon>Spiralia</taxon>
        <taxon>Lophotrochozoa</taxon>
        <taxon>Platyhelminthes</taxon>
        <taxon>Trematoda</taxon>
        <taxon>Digenea</taxon>
        <taxon>Opisthorchiida</taxon>
        <taxon>Opisthorchiata</taxon>
        <taxon>Opisthorchiidae</taxon>
        <taxon>Opisthorchis</taxon>
    </lineage>
</organism>
<sequence length="205" mass="24165">MFKVAADNPIDFSLYVFLLMMAYQWSLLSAKRDYDEIITTKDLEMYAEEHHLDPIMVKLCDIWFQRWRKLFDADEDGNITLEKFCDVLGLRVHEVLDERRATIATNEGQFRLGPDVEELASSMPLGSRINISNEARALMKDPEGLSMSEVARRLKVHLDEQYERCWQVVITKGSFWMHFSHIAEHSFQFRLFDHIFLIWRTPADT</sequence>
<dbReference type="Proteomes" id="UP000243686">
    <property type="component" value="Unassembled WGS sequence"/>
</dbReference>
<dbReference type="SUPFAM" id="SSF47473">
    <property type="entry name" value="EF-hand"/>
    <property type="match status" value="1"/>
</dbReference>
<dbReference type="CDD" id="cd21454">
    <property type="entry name" value="DLC-like_TAL"/>
    <property type="match status" value="1"/>
</dbReference>
<reference evidence="2 3" key="1">
    <citation type="submission" date="2015-03" db="EMBL/GenBank/DDBJ databases">
        <title>Draft genome of the nematode, Opisthorchis viverrini.</title>
        <authorList>
            <person name="Mitreva M."/>
        </authorList>
    </citation>
    <scope>NUCLEOTIDE SEQUENCE [LARGE SCALE GENOMIC DNA]</scope>
    <source>
        <strain evidence="2">Khon Kaen</strain>
    </source>
</reference>
<name>A0A1S8X3U3_OPIVI</name>
<dbReference type="GO" id="GO:0007017">
    <property type="term" value="P:microtubule-based process"/>
    <property type="evidence" value="ECO:0007669"/>
    <property type="project" value="InterPro"/>
</dbReference>
<gene>
    <name evidence="2" type="ORF">X801_02697</name>
</gene>
<dbReference type="GO" id="GO:0005509">
    <property type="term" value="F:calcium ion binding"/>
    <property type="evidence" value="ECO:0007669"/>
    <property type="project" value="InterPro"/>
</dbReference>
<evidence type="ECO:0000259" key="1">
    <source>
        <dbReference type="PROSITE" id="PS50222"/>
    </source>
</evidence>
<feature type="domain" description="EF-hand" evidence="1">
    <location>
        <begin position="69"/>
        <end position="94"/>
    </location>
</feature>